<comment type="caution">
    <text evidence="2">The sequence shown here is derived from an EMBL/GenBank/DDBJ whole genome shotgun (WGS) entry which is preliminary data.</text>
</comment>
<dbReference type="AlphaFoldDB" id="A0A6L2L105"/>
<name>A0A6L2L105_TANCI</name>
<organism evidence="2">
    <name type="scientific">Tanacetum cinerariifolium</name>
    <name type="common">Dalmatian daisy</name>
    <name type="synonym">Chrysanthemum cinerariifolium</name>
    <dbReference type="NCBI Taxonomy" id="118510"/>
    <lineage>
        <taxon>Eukaryota</taxon>
        <taxon>Viridiplantae</taxon>
        <taxon>Streptophyta</taxon>
        <taxon>Embryophyta</taxon>
        <taxon>Tracheophyta</taxon>
        <taxon>Spermatophyta</taxon>
        <taxon>Magnoliopsida</taxon>
        <taxon>eudicotyledons</taxon>
        <taxon>Gunneridae</taxon>
        <taxon>Pentapetalae</taxon>
        <taxon>asterids</taxon>
        <taxon>campanulids</taxon>
        <taxon>Asterales</taxon>
        <taxon>Asteraceae</taxon>
        <taxon>Asteroideae</taxon>
        <taxon>Anthemideae</taxon>
        <taxon>Anthemidinae</taxon>
        <taxon>Tanacetum</taxon>
    </lineage>
</organism>
<feature type="region of interest" description="Disordered" evidence="1">
    <location>
        <begin position="115"/>
        <end position="145"/>
    </location>
</feature>
<proteinExistence type="predicted"/>
<gene>
    <name evidence="2" type="ORF">Tci_026475</name>
</gene>
<evidence type="ECO:0008006" key="3">
    <source>
        <dbReference type="Google" id="ProtNLM"/>
    </source>
</evidence>
<evidence type="ECO:0000256" key="1">
    <source>
        <dbReference type="SAM" id="MobiDB-lite"/>
    </source>
</evidence>
<reference evidence="2" key="1">
    <citation type="journal article" date="2019" name="Sci. Rep.">
        <title>Draft genome of Tanacetum cinerariifolium, the natural source of mosquito coil.</title>
        <authorList>
            <person name="Yamashiro T."/>
            <person name="Shiraishi A."/>
            <person name="Satake H."/>
            <person name="Nakayama K."/>
        </authorList>
    </citation>
    <scope>NUCLEOTIDE SEQUENCE</scope>
</reference>
<dbReference type="EMBL" id="BKCJ010003341">
    <property type="protein sequence ID" value="GEU54497.1"/>
    <property type="molecule type" value="Genomic_DNA"/>
</dbReference>
<sequence length="218" mass="24962">MAVDPLTKENQLNVNSKLTSPLKGRYTSIKNLVPIPRECEVTLDNGNISEPLMPIHIAEEERIRREHAKYTSSMEMEEIDIITNTDDVLPPGFENDDSDREVYAIEELHVDNSIFNPEHELSDNDASDFDNPSVPRPPPEPPDEEFDFELDSEEEILVVMNTIVEFKCLDPRVEFDVSNDENDDYSSFIFVIFLLALKSRTKNVIGLQISRSYQSKLV</sequence>
<evidence type="ECO:0000313" key="2">
    <source>
        <dbReference type="EMBL" id="GEU54497.1"/>
    </source>
</evidence>
<protein>
    <recommendedName>
        <fullName evidence="3">Reverse transcriptase domain-containing protein</fullName>
    </recommendedName>
</protein>
<accession>A0A6L2L105</accession>